<evidence type="ECO:0000256" key="5">
    <source>
        <dbReference type="ARBA" id="ARBA00022792"/>
    </source>
</evidence>
<dbReference type="InterPro" id="IPR039175">
    <property type="entry name" value="TIM22"/>
</dbReference>
<dbReference type="GO" id="GO:0042721">
    <property type="term" value="C:TIM22 mitochondrial import inner membrane insertion complex"/>
    <property type="evidence" value="ECO:0007669"/>
    <property type="project" value="UniProtKB-UniRule"/>
</dbReference>
<evidence type="ECO:0000256" key="1">
    <source>
        <dbReference type="ARBA" id="ARBA00004448"/>
    </source>
</evidence>
<evidence type="ECO:0000256" key="7">
    <source>
        <dbReference type="ARBA" id="ARBA00023128"/>
    </source>
</evidence>
<dbReference type="GO" id="GO:0030943">
    <property type="term" value="F:mitochondrion targeting sequence binding"/>
    <property type="evidence" value="ECO:0007669"/>
    <property type="project" value="TreeGrafter"/>
</dbReference>
<evidence type="ECO:0000256" key="8">
    <source>
        <dbReference type="ARBA" id="ARBA00023136"/>
    </source>
</evidence>
<evidence type="ECO:0000256" key="9">
    <source>
        <dbReference type="RuleBase" id="RU367038"/>
    </source>
</evidence>
<organism evidence="10 11">
    <name type="scientific">Pseudocercospora eumusae</name>
    <dbReference type="NCBI Taxonomy" id="321146"/>
    <lineage>
        <taxon>Eukaryota</taxon>
        <taxon>Fungi</taxon>
        <taxon>Dikarya</taxon>
        <taxon>Ascomycota</taxon>
        <taxon>Pezizomycotina</taxon>
        <taxon>Dothideomycetes</taxon>
        <taxon>Dothideomycetidae</taxon>
        <taxon>Mycosphaerellales</taxon>
        <taxon>Mycosphaerellaceae</taxon>
        <taxon>Pseudocercospora</taxon>
    </lineage>
</organism>
<dbReference type="EMBL" id="LFZN01000384">
    <property type="protein sequence ID" value="KXS93808.1"/>
    <property type="molecule type" value="Genomic_DNA"/>
</dbReference>
<keyword evidence="5 9" id="KW-0999">Mitochondrion inner membrane</keyword>
<comment type="function">
    <text evidence="9">Essential core component of the TIM22 complex, a complex that mediates the import and insertion of multi-pass transmembrane proteins into the mitochondrial inner membrane. In the TIM22 complex, it constitutes the voltage-activated and signal-gated channel. Forms a twin-pore translocase that uses the membrane potential as external driving force in 2 voltage-dependent steps.</text>
</comment>
<gene>
    <name evidence="10" type="ORF">AC578_9470</name>
</gene>
<keyword evidence="7 9" id="KW-0496">Mitochondrion</keyword>
<evidence type="ECO:0000313" key="10">
    <source>
        <dbReference type="EMBL" id="KXS93808.1"/>
    </source>
</evidence>
<dbReference type="PANTHER" id="PTHR14110:SF0">
    <property type="entry name" value="MITOCHONDRIAL IMPORT INNER MEMBRANE TRANSLOCASE SUBUNIT TIM22"/>
    <property type="match status" value="1"/>
</dbReference>
<dbReference type="Pfam" id="PF02466">
    <property type="entry name" value="Tim17"/>
    <property type="match status" value="1"/>
</dbReference>
<dbReference type="GO" id="GO:0045039">
    <property type="term" value="P:protein insertion into mitochondrial inner membrane"/>
    <property type="evidence" value="ECO:0007669"/>
    <property type="project" value="UniProtKB-UniRule"/>
</dbReference>
<evidence type="ECO:0000256" key="4">
    <source>
        <dbReference type="ARBA" id="ARBA00022692"/>
    </source>
</evidence>
<accession>A0A139GUE7</accession>
<keyword evidence="9" id="KW-0811">Translocation</keyword>
<comment type="subcellular location">
    <subcellularLocation>
        <location evidence="1 9">Mitochondrion inner membrane</location>
        <topology evidence="1 9">Multi-pass membrane protein</topology>
    </subcellularLocation>
</comment>
<dbReference type="OrthoDB" id="75343at2759"/>
<evidence type="ECO:0000256" key="2">
    <source>
        <dbReference type="ARBA" id="ARBA00008444"/>
    </source>
</evidence>
<comment type="caution">
    <text evidence="10">The sequence shown here is derived from an EMBL/GenBank/DDBJ whole genome shotgun (WGS) entry which is preliminary data.</text>
</comment>
<sequence length="184" mass="18813">MGSPFGPPGGGAGNMDPEMMQQQQMIKMMQSAMESCPAKTVIAGGMGFGLGGVFGLFMASMRYDTPLSAGQPGGVGTGAMPSIPMREQLKIGFKDMGRSAWSSAKNFGYIGAVFAGTECCIEGFRAKNDLANGVAAGCFTGAFLAKNAGPQAMAVGCAGFAAFSAAIEAYMRMESNDVAADPII</sequence>
<protein>
    <recommendedName>
        <fullName evidence="3 9">Mitochondrial import inner membrane translocase subunit TIM22</fullName>
    </recommendedName>
</protein>
<keyword evidence="11" id="KW-1185">Reference proteome</keyword>
<dbReference type="STRING" id="321146.A0A139GUE7"/>
<keyword evidence="9" id="KW-0653">Protein transport</keyword>
<keyword evidence="4 9" id="KW-0812">Transmembrane</keyword>
<evidence type="ECO:0000256" key="3">
    <source>
        <dbReference type="ARBA" id="ARBA00020722"/>
    </source>
</evidence>
<evidence type="ECO:0000256" key="6">
    <source>
        <dbReference type="ARBA" id="ARBA00022989"/>
    </source>
</evidence>
<dbReference type="AlphaFoldDB" id="A0A139GUE7"/>
<evidence type="ECO:0000313" key="11">
    <source>
        <dbReference type="Proteomes" id="UP000070133"/>
    </source>
</evidence>
<feature type="transmembrane region" description="Helical" evidence="9">
    <location>
        <begin position="41"/>
        <end position="59"/>
    </location>
</feature>
<dbReference type="Proteomes" id="UP000070133">
    <property type="component" value="Unassembled WGS sequence"/>
</dbReference>
<keyword evidence="8 9" id="KW-0472">Membrane</keyword>
<name>A0A139GUE7_9PEZI</name>
<keyword evidence="6 9" id="KW-1133">Transmembrane helix</keyword>
<dbReference type="PANTHER" id="PTHR14110">
    <property type="entry name" value="MITOCHONDRIAL IMPORT INNER MEMBRANE TRANSLOCASE SUBUNIT TIM22"/>
    <property type="match status" value="1"/>
</dbReference>
<reference evidence="10 11" key="1">
    <citation type="submission" date="2015-07" db="EMBL/GenBank/DDBJ databases">
        <title>Comparative genomics of the Sigatoka disease complex on banana suggests a link between parallel evolutionary changes in Pseudocercospora fijiensis and Pseudocercospora eumusae and increased virulence on the banana host.</title>
        <authorList>
            <person name="Chang T.-C."/>
            <person name="Salvucci A."/>
            <person name="Crous P.W."/>
            <person name="Stergiopoulos I."/>
        </authorList>
    </citation>
    <scope>NUCLEOTIDE SEQUENCE [LARGE SCALE GENOMIC DNA]</scope>
    <source>
        <strain evidence="10 11">CBS 114824</strain>
    </source>
</reference>
<dbReference type="GO" id="GO:0008320">
    <property type="term" value="F:protein transmembrane transporter activity"/>
    <property type="evidence" value="ECO:0007669"/>
    <property type="project" value="UniProtKB-UniRule"/>
</dbReference>
<keyword evidence="9" id="KW-0813">Transport</keyword>
<comment type="similarity">
    <text evidence="2 9">Belongs to the Tim17/Tim22/Tim23 family.</text>
</comment>
<proteinExistence type="inferred from homology"/>
<comment type="caution">
    <text evidence="9">Lacks conserved residue(s) required for the propagation of feature annotation.</text>
</comment>
<comment type="subunit">
    <text evidence="9">Component of the TIM22 complex.</text>
</comment>